<comment type="caution">
    <text evidence="1">The sequence shown here is derived from an EMBL/GenBank/DDBJ whole genome shotgun (WGS) entry which is preliminary data.</text>
</comment>
<name>X1R9D4_9ZZZZ</name>
<dbReference type="EMBL" id="BARW01013208">
    <property type="protein sequence ID" value="GAI77352.1"/>
    <property type="molecule type" value="Genomic_DNA"/>
</dbReference>
<dbReference type="InterPro" id="IPR011008">
    <property type="entry name" value="Dimeric_a/b-barrel"/>
</dbReference>
<protein>
    <recommendedName>
        <fullName evidence="2">Transcription regulator AsnC/Lrp ligand binding domain-containing protein</fullName>
    </recommendedName>
</protein>
<feature type="non-terminal residue" evidence="1">
    <location>
        <position position="1"/>
    </location>
</feature>
<evidence type="ECO:0000313" key="1">
    <source>
        <dbReference type="EMBL" id="GAI77352.1"/>
    </source>
</evidence>
<gene>
    <name evidence="1" type="ORF">S12H4_24370</name>
</gene>
<dbReference type="SUPFAM" id="SSF54909">
    <property type="entry name" value="Dimeric alpha+beta barrel"/>
    <property type="match status" value="1"/>
</dbReference>
<organism evidence="1">
    <name type="scientific">marine sediment metagenome</name>
    <dbReference type="NCBI Taxonomy" id="412755"/>
    <lineage>
        <taxon>unclassified sequences</taxon>
        <taxon>metagenomes</taxon>
        <taxon>ecological metagenomes</taxon>
    </lineage>
</organism>
<proteinExistence type="predicted"/>
<evidence type="ECO:0008006" key="2">
    <source>
        <dbReference type="Google" id="ProtNLM"/>
    </source>
</evidence>
<reference evidence="1" key="1">
    <citation type="journal article" date="2014" name="Front. Microbiol.">
        <title>High frequency of phylogenetically diverse reductive dehalogenase-homologous genes in deep subseafloor sedimentary metagenomes.</title>
        <authorList>
            <person name="Kawai M."/>
            <person name="Futagami T."/>
            <person name="Toyoda A."/>
            <person name="Takaki Y."/>
            <person name="Nishi S."/>
            <person name="Hori S."/>
            <person name="Arai W."/>
            <person name="Tsubouchi T."/>
            <person name="Morono Y."/>
            <person name="Uchiyama I."/>
            <person name="Ito T."/>
            <person name="Fujiyama A."/>
            <person name="Inagaki F."/>
            <person name="Takami H."/>
        </authorList>
    </citation>
    <scope>NUCLEOTIDE SEQUENCE</scope>
    <source>
        <strain evidence="1">Expedition CK06-06</strain>
    </source>
</reference>
<sequence>VTGPYDVIATIEEETLNDIGDLVTAKIHPIAGISRTVTCLAI</sequence>
<dbReference type="Gene3D" id="3.30.70.920">
    <property type="match status" value="1"/>
</dbReference>
<dbReference type="AlphaFoldDB" id="X1R9D4"/>
<accession>X1R9D4</accession>